<dbReference type="GO" id="GO:0046464">
    <property type="term" value="P:acylglycerol catabolic process"/>
    <property type="evidence" value="ECO:0007669"/>
    <property type="project" value="TreeGrafter"/>
</dbReference>
<dbReference type="RefSeq" id="WP_187724114.1">
    <property type="nucleotide sequence ID" value="NZ_CP060783.1"/>
</dbReference>
<dbReference type="PANTHER" id="PTHR43798">
    <property type="entry name" value="MONOACYLGLYCEROL LIPASE"/>
    <property type="match status" value="1"/>
</dbReference>
<feature type="domain" description="AB hydrolase-1" evidence="1">
    <location>
        <begin position="29"/>
        <end position="272"/>
    </location>
</feature>
<accession>A0A7H0GJQ1</accession>
<keyword evidence="2" id="KW-0378">Hydrolase</keyword>
<name>A0A7H0GJQ1_9BURK</name>
<dbReference type="InterPro" id="IPR050266">
    <property type="entry name" value="AB_hydrolase_sf"/>
</dbReference>
<keyword evidence="3" id="KW-1185">Reference proteome</keyword>
<protein>
    <submittedName>
        <fullName evidence="2">Alpha/beta hydrolase</fullName>
    </submittedName>
</protein>
<dbReference type="GO" id="GO:0047372">
    <property type="term" value="F:monoacylglycerol lipase activity"/>
    <property type="evidence" value="ECO:0007669"/>
    <property type="project" value="TreeGrafter"/>
</dbReference>
<dbReference type="GO" id="GO:0016020">
    <property type="term" value="C:membrane"/>
    <property type="evidence" value="ECO:0007669"/>
    <property type="project" value="TreeGrafter"/>
</dbReference>
<dbReference type="PRINTS" id="PR00111">
    <property type="entry name" value="ABHYDROLASE"/>
</dbReference>
<evidence type="ECO:0000313" key="2">
    <source>
        <dbReference type="EMBL" id="QNP48517.1"/>
    </source>
</evidence>
<gene>
    <name evidence="2" type="ORF">H9K75_21810</name>
</gene>
<dbReference type="InterPro" id="IPR029058">
    <property type="entry name" value="AB_hydrolase_fold"/>
</dbReference>
<reference evidence="2 3" key="1">
    <citation type="submission" date="2020-08" db="EMBL/GenBank/DDBJ databases">
        <title>Genome sequence of Diaphorobacter aerolatus KACC 16536T.</title>
        <authorList>
            <person name="Hyun D.-W."/>
            <person name="Bae J.-W."/>
        </authorList>
    </citation>
    <scope>NUCLEOTIDE SEQUENCE [LARGE SCALE GENOMIC DNA]</scope>
    <source>
        <strain evidence="2 3">KACC 16536</strain>
    </source>
</reference>
<dbReference type="Proteomes" id="UP000516028">
    <property type="component" value="Chromosome"/>
</dbReference>
<dbReference type="Pfam" id="PF00561">
    <property type="entry name" value="Abhydrolase_1"/>
    <property type="match status" value="1"/>
</dbReference>
<organism evidence="2 3">
    <name type="scientific">Diaphorobacter aerolatus</name>
    <dbReference type="NCBI Taxonomy" id="1288495"/>
    <lineage>
        <taxon>Bacteria</taxon>
        <taxon>Pseudomonadati</taxon>
        <taxon>Pseudomonadota</taxon>
        <taxon>Betaproteobacteria</taxon>
        <taxon>Burkholderiales</taxon>
        <taxon>Comamonadaceae</taxon>
        <taxon>Diaphorobacter</taxon>
    </lineage>
</organism>
<dbReference type="AlphaFoldDB" id="A0A7H0GJQ1"/>
<proteinExistence type="predicted"/>
<dbReference type="SUPFAM" id="SSF53474">
    <property type="entry name" value="alpha/beta-Hydrolases"/>
    <property type="match status" value="1"/>
</dbReference>
<dbReference type="Gene3D" id="3.40.50.1820">
    <property type="entry name" value="alpha/beta hydrolase"/>
    <property type="match status" value="1"/>
</dbReference>
<dbReference type="EMBL" id="CP060783">
    <property type="protein sequence ID" value="QNP48517.1"/>
    <property type="molecule type" value="Genomic_DNA"/>
</dbReference>
<dbReference type="InterPro" id="IPR000073">
    <property type="entry name" value="AB_hydrolase_1"/>
</dbReference>
<evidence type="ECO:0000313" key="3">
    <source>
        <dbReference type="Proteomes" id="UP000516028"/>
    </source>
</evidence>
<dbReference type="PANTHER" id="PTHR43798:SF5">
    <property type="entry name" value="MONOACYLGLYCEROL LIPASE ABHD6"/>
    <property type="match status" value="1"/>
</dbReference>
<evidence type="ECO:0000259" key="1">
    <source>
        <dbReference type="Pfam" id="PF00561"/>
    </source>
</evidence>
<sequence>MSVQSRYAHCAGYEVHYMDWGTTLGPDAPVVVAWHGLARTGRDMDALAQFLVGQGFRVICPDTIGRGFSQWSRDPKAEYCLRFYARLARELFDVLGIARAHWVGTSMGGAIGTVCASGLFEPSMRGRIASLVLNDNAPQLADAAIERIKSYAGTLPVFDTLGQLEQFFRAAYAPFGWLSDAEWRKLTETSTRRLSNGRVTPHYDPAITQQFTEHHDDYRLWAHYDVLDLPVTLLRGVDSDLVLAPTAREMQTRGPGARGLLEWVEVPGCGHAPALNVQTHFDAVLRCLRRG</sequence>
<dbReference type="KEGG" id="daer:H9K75_21810"/>